<dbReference type="GO" id="GO:0004222">
    <property type="term" value="F:metalloendopeptidase activity"/>
    <property type="evidence" value="ECO:0007669"/>
    <property type="project" value="UniProtKB-UniRule"/>
</dbReference>
<comment type="caution">
    <text evidence="18">The sequence shown here is derived from an EMBL/GenBank/DDBJ whole genome shotgun (WGS) entry which is preliminary data.</text>
</comment>
<dbReference type="GO" id="GO:0005737">
    <property type="term" value="C:cytoplasm"/>
    <property type="evidence" value="ECO:0007669"/>
    <property type="project" value="TreeGrafter"/>
</dbReference>
<evidence type="ECO:0000256" key="10">
    <source>
        <dbReference type="ARBA" id="ARBA00023049"/>
    </source>
</evidence>
<name>A0A422MVS3_TRYRA</name>
<feature type="binding site" evidence="16">
    <location>
        <position position="153"/>
    </location>
    <ligand>
        <name>Zn(2+)</name>
        <dbReference type="ChEBI" id="CHEBI:29105"/>
        <note>catalytic</note>
    </ligand>
</feature>
<evidence type="ECO:0000256" key="6">
    <source>
        <dbReference type="ARBA" id="ARBA00022729"/>
    </source>
</evidence>
<dbReference type="GO" id="GO:0007155">
    <property type="term" value="P:cell adhesion"/>
    <property type="evidence" value="ECO:0007669"/>
    <property type="project" value="UniProtKB-KW"/>
</dbReference>
<dbReference type="GO" id="GO:0046872">
    <property type="term" value="F:metal ion binding"/>
    <property type="evidence" value="ECO:0007669"/>
    <property type="project" value="UniProtKB-KW"/>
</dbReference>
<dbReference type="RefSeq" id="XP_029234057.1">
    <property type="nucleotide sequence ID" value="XM_029386169.1"/>
</dbReference>
<keyword evidence="14" id="KW-0325">Glycoprotein</keyword>
<keyword evidence="11" id="KW-0472">Membrane</keyword>
<accession>A0A422MVS3</accession>
<dbReference type="EC" id="3.4.24.-" evidence="17"/>
<dbReference type="GO" id="GO:0006508">
    <property type="term" value="P:proteolysis"/>
    <property type="evidence" value="ECO:0007669"/>
    <property type="project" value="UniProtKB-KW"/>
</dbReference>
<keyword evidence="7 17" id="KW-0378">Hydrolase</keyword>
<evidence type="ECO:0000256" key="5">
    <source>
        <dbReference type="ARBA" id="ARBA00022723"/>
    </source>
</evidence>
<evidence type="ECO:0000313" key="19">
    <source>
        <dbReference type="Proteomes" id="UP000283634"/>
    </source>
</evidence>
<keyword evidence="5 16" id="KW-0479">Metal-binding</keyword>
<dbReference type="Gene3D" id="2.30.34.10">
    <property type="entry name" value="Leishmanolysin domain 4"/>
    <property type="match status" value="1"/>
</dbReference>
<dbReference type="AlphaFoldDB" id="A0A422MVS3"/>
<dbReference type="OMA" id="WERRNAV"/>
<dbReference type="Pfam" id="PF01457">
    <property type="entry name" value="Peptidase_M8"/>
    <property type="match status" value="2"/>
</dbReference>
<dbReference type="VEuPathDB" id="TriTrypDB:TRSC58_07141"/>
<evidence type="ECO:0000256" key="4">
    <source>
        <dbReference type="ARBA" id="ARBA00022670"/>
    </source>
</evidence>
<keyword evidence="19" id="KW-1185">Reference proteome</keyword>
<feature type="binding site" evidence="16">
    <location>
        <position position="149"/>
    </location>
    <ligand>
        <name>Zn(2+)</name>
        <dbReference type="ChEBI" id="CHEBI:29105"/>
        <note>catalytic</note>
    </ligand>
</feature>
<comment type="catalytic activity">
    <reaction evidence="1">
        <text>Preference for hydrophobic residues at P1 and P1' and basic residues at P2' and P3'. A model nonapeptide is cleaved at -Ala-Tyr-|-Leu-Lys-Lys-.</text>
        <dbReference type="EC" id="3.4.24.36"/>
    </reaction>
</comment>
<evidence type="ECO:0000256" key="16">
    <source>
        <dbReference type="PIRSR" id="PIRSR601577-2"/>
    </source>
</evidence>
<dbReference type="GO" id="GO:0016020">
    <property type="term" value="C:membrane"/>
    <property type="evidence" value="ECO:0007669"/>
    <property type="project" value="UniProtKB-SubCell"/>
</dbReference>
<dbReference type="InterPro" id="IPR001577">
    <property type="entry name" value="Peptidase_M8"/>
</dbReference>
<feature type="active site" evidence="15">
    <location>
        <position position="150"/>
    </location>
</feature>
<evidence type="ECO:0000256" key="11">
    <source>
        <dbReference type="ARBA" id="ARBA00023136"/>
    </source>
</evidence>
<dbReference type="PANTHER" id="PTHR10942:SF0">
    <property type="entry name" value="LEISHMANOLYSIN-LIKE PEPTIDASE"/>
    <property type="match status" value="1"/>
</dbReference>
<dbReference type="Gene3D" id="3.10.170.20">
    <property type="match status" value="1"/>
</dbReference>
<keyword evidence="8 16" id="KW-0862">Zinc</keyword>
<dbReference type="Proteomes" id="UP000283634">
    <property type="component" value="Unassembled WGS sequence"/>
</dbReference>
<organism evidence="18 19">
    <name type="scientific">Trypanosoma rangeli</name>
    <dbReference type="NCBI Taxonomy" id="5698"/>
    <lineage>
        <taxon>Eukaryota</taxon>
        <taxon>Discoba</taxon>
        <taxon>Euglenozoa</taxon>
        <taxon>Kinetoplastea</taxon>
        <taxon>Metakinetoplastina</taxon>
        <taxon>Trypanosomatida</taxon>
        <taxon>Trypanosomatidae</taxon>
        <taxon>Trypanosoma</taxon>
        <taxon>Herpetosoma</taxon>
    </lineage>
</organism>
<dbReference type="Gene3D" id="3.90.132.10">
    <property type="entry name" value="Leishmanolysin , domain 2"/>
    <property type="match status" value="1"/>
</dbReference>
<gene>
    <name evidence="18" type="ORF">TraAM80_09490</name>
</gene>
<reference evidence="18 19" key="1">
    <citation type="journal article" date="2018" name="BMC Genomics">
        <title>Genomic comparison of Trypanosoma conorhini and Trypanosoma rangeli to Trypanosoma cruzi strains of high and low virulence.</title>
        <authorList>
            <person name="Bradwell K.R."/>
            <person name="Koparde V.N."/>
            <person name="Matveyev A.V."/>
            <person name="Serrano M.G."/>
            <person name="Alves J.M."/>
            <person name="Parikh H."/>
            <person name="Huang B."/>
            <person name="Lee V."/>
            <person name="Espinosa-Alvarez O."/>
            <person name="Ortiz P.A."/>
            <person name="Costa-Martins A.G."/>
            <person name="Teixeira M.M."/>
            <person name="Buck G.A."/>
        </authorList>
    </citation>
    <scope>NUCLEOTIDE SEQUENCE [LARGE SCALE GENOMIC DNA]</scope>
    <source>
        <strain evidence="18 19">AM80</strain>
    </source>
</reference>
<feature type="non-terminal residue" evidence="18">
    <location>
        <position position="1"/>
    </location>
</feature>
<evidence type="ECO:0000256" key="3">
    <source>
        <dbReference type="ARBA" id="ARBA00005860"/>
    </source>
</evidence>
<dbReference type="PRINTS" id="PR00782">
    <property type="entry name" value="LSHMANOLYSIN"/>
</dbReference>
<evidence type="ECO:0000256" key="13">
    <source>
        <dbReference type="ARBA" id="ARBA00023157"/>
    </source>
</evidence>
<keyword evidence="9" id="KW-0130">Cell adhesion</keyword>
<keyword evidence="10 16" id="KW-0482">Metalloprotease</keyword>
<evidence type="ECO:0000256" key="17">
    <source>
        <dbReference type="RuleBase" id="RU366077"/>
    </source>
</evidence>
<protein>
    <recommendedName>
        <fullName evidence="17">Leishmanolysin-like peptidase</fullName>
        <ecNumber evidence="17">3.4.24.-</ecNumber>
    </recommendedName>
</protein>
<keyword evidence="12" id="KW-0865">Zymogen</keyword>
<comment type="cofactor">
    <cofactor evidence="16 17">
        <name>Zn(2+)</name>
        <dbReference type="ChEBI" id="CHEBI:29105"/>
    </cofactor>
    <text evidence="16 17">Binds 1 zinc ion per subunit.</text>
</comment>
<evidence type="ECO:0000256" key="1">
    <source>
        <dbReference type="ARBA" id="ARBA00001249"/>
    </source>
</evidence>
<dbReference type="SUPFAM" id="SSF55486">
    <property type="entry name" value="Metalloproteases ('zincins'), catalytic domain"/>
    <property type="match status" value="1"/>
</dbReference>
<evidence type="ECO:0000256" key="7">
    <source>
        <dbReference type="ARBA" id="ARBA00022801"/>
    </source>
</evidence>
<keyword evidence="13" id="KW-1015">Disulfide bond</keyword>
<proteinExistence type="inferred from homology"/>
<evidence type="ECO:0000256" key="12">
    <source>
        <dbReference type="ARBA" id="ARBA00023145"/>
    </source>
</evidence>
<evidence type="ECO:0000256" key="2">
    <source>
        <dbReference type="ARBA" id="ARBA00004370"/>
    </source>
</evidence>
<comment type="similarity">
    <text evidence="3 17">Belongs to the peptidase M8 family.</text>
</comment>
<feature type="binding site" evidence="16">
    <location>
        <position position="217"/>
    </location>
    <ligand>
        <name>Zn(2+)</name>
        <dbReference type="ChEBI" id="CHEBI:29105"/>
        <note>catalytic</note>
    </ligand>
</feature>
<evidence type="ECO:0000256" key="14">
    <source>
        <dbReference type="ARBA" id="ARBA00023180"/>
    </source>
</evidence>
<keyword evidence="6" id="KW-0732">Signal</keyword>
<comment type="subcellular location">
    <subcellularLocation>
        <location evidence="2">Membrane</location>
    </subcellularLocation>
</comment>
<dbReference type="OrthoDB" id="527990at2759"/>
<dbReference type="PANTHER" id="PTHR10942">
    <property type="entry name" value="LEISHMANOLYSIN-LIKE PEPTIDASE"/>
    <property type="match status" value="1"/>
</dbReference>
<evidence type="ECO:0000256" key="8">
    <source>
        <dbReference type="ARBA" id="ARBA00022833"/>
    </source>
</evidence>
<evidence type="ECO:0000256" key="15">
    <source>
        <dbReference type="PIRSR" id="PIRSR601577-1"/>
    </source>
</evidence>
<dbReference type="GeneID" id="40333423"/>
<dbReference type="FunFam" id="3.90.132.10:FF:000001">
    <property type="entry name" value="leishmanolysin-like peptidase isoform X2"/>
    <property type="match status" value="1"/>
</dbReference>
<dbReference type="EMBL" id="MKGL01000577">
    <property type="protein sequence ID" value="RNE97307.1"/>
    <property type="molecule type" value="Genomic_DNA"/>
</dbReference>
<sequence>IRAFVVGVNDTCVTCMKAGNVVRGYGGRMRCEETHLLTDAKIKTLEDSLLPRAIKLHTDRLLVEPINGKLIVPRVLCGLLEQRYVSEEHMTEGVSDADMVLYVFAGPLSGAIAWAASCALQHDGRPVVGVANVDPQYIDGESVDRVVAHEIAHALGFGRQNLQSRGLVSSKYDVRGKPSVTMVTGRNVKEKAAAHFNCDLLEGMELEDYPLKSAGSHWERRNAVNELMAPSVGIGRYTALTMAAFEDLGYYKAVWGMAEPMSWGNGTGCEFLEKKCTEISNPATAYPHMSCDASDSATLRCSTERHYVGRCSGNLVDGHLSTRDKCPLVSSFYTSSGSGGSVLSRCSDGSVASLPGSLTGEGSWCLDAESLQAKAGNSSDYASVGGVCAQVQCAEGKVKVKYLGGSGFEPCPEGGEIQVTASEHFKDGGKIKCPRYEEVCTVAANGSGFIFEWGEVELQRASAGSPHTSSNGGLPRGREMLTLTSRAVRRPPLASVPLRFFLWPPSPWQCCGFERLS</sequence>
<keyword evidence="4 17" id="KW-0645">Protease</keyword>
<evidence type="ECO:0000256" key="9">
    <source>
        <dbReference type="ARBA" id="ARBA00022889"/>
    </source>
</evidence>
<evidence type="ECO:0000313" key="18">
    <source>
        <dbReference type="EMBL" id="RNE97307.1"/>
    </source>
</evidence>